<reference evidence="1" key="1">
    <citation type="submission" date="2019-08" db="EMBL/GenBank/DDBJ databases">
        <authorList>
            <person name="Kucharzyk K."/>
            <person name="Murdoch R.W."/>
            <person name="Higgins S."/>
            <person name="Loffler F."/>
        </authorList>
    </citation>
    <scope>NUCLEOTIDE SEQUENCE</scope>
</reference>
<name>A0A644SRA6_9ZZZZ</name>
<proteinExistence type="predicted"/>
<accession>A0A644SRA6</accession>
<organism evidence="1">
    <name type="scientific">bioreactor metagenome</name>
    <dbReference type="NCBI Taxonomy" id="1076179"/>
    <lineage>
        <taxon>unclassified sequences</taxon>
        <taxon>metagenomes</taxon>
        <taxon>ecological metagenomes</taxon>
    </lineage>
</organism>
<dbReference type="AlphaFoldDB" id="A0A644SRA6"/>
<sequence length="51" mass="6188">MYFDFLKFLSRWLRELRSQIFGVFSATVYVLRYCVFAQNDLCLFPNNLTKI</sequence>
<evidence type="ECO:0000313" key="1">
    <source>
        <dbReference type="EMBL" id="MPL56182.1"/>
    </source>
</evidence>
<dbReference type="EMBL" id="VSSQ01000002">
    <property type="protein sequence ID" value="MPL56182.1"/>
    <property type="molecule type" value="Genomic_DNA"/>
</dbReference>
<comment type="caution">
    <text evidence="1">The sequence shown here is derived from an EMBL/GenBank/DDBJ whole genome shotgun (WGS) entry which is preliminary data.</text>
</comment>
<gene>
    <name evidence="1" type="ORF">SDC9_01664</name>
</gene>
<protein>
    <submittedName>
        <fullName evidence="1">Uncharacterized protein</fullName>
    </submittedName>
</protein>